<accession>A0ABP8LFB7</accession>
<protein>
    <submittedName>
        <fullName evidence="2">Uncharacterized protein</fullName>
    </submittedName>
</protein>
<evidence type="ECO:0000313" key="2">
    <source>
        <dbReference type="EMBL" id="GAA4427928.1"/>
    </source>
</evidence>
<name>A0ABP8LFB7_9MICO</name>
<dbReference type="Proteomes" id="UP001500622">
    <property type="component" value="Unassembled WGS sequence"/>
</dbReference>
<evidence type="ECO:0000313" key="3">
    <source>
        <dbReference type="Proteomes" id="UP001500622"/>
    </source>
</evidence>
<keyword evidence="1" id="KW-0472">Membrane</keyword>
<keyword evidence="1" id="KW-1133">Transmembrane helix</keyword>
<organism evidence="2 3">
    <name type="scientific">Georgenia halophila</name>
    <dbReference type="NCBI Taxonomy" id="620889"/>
    <lineage>
        <taxon>Bacteria</taxon>
        <taxon>Bacillati</taxon>
        <taxon>Actinomycetota</taxon>
        <taxon>Actinomycetes</taxon>
        <taxon>Micrococcales</taxon>
        <taxon>Bogoriellaceae</taxon>
        <taxon>Georgenia</taxon>
    </lineage>
</organism>
<comment type="caution">
    <text evidence="2">The sequence shown here is derived from an EMBL/GenBank/DDBJ whole genome shotgun (WGS) entry which is preliminary data.</text>
</comment>
<keyword evidence="3" id="KW-1185">Reference proteome</keyword>
<sequence>MAYALVWAVAIVIMSIVEDALRDPAQGWTGDALPTWIFAIVGFVPFLVSAALAFIVPAVLLPEGARFRWFVLGFALAGPVAFLLLGLVLMGFSSELFTVPLGLRQLLAFIVLPLVGGALAGLVAWQRSRSRQRLPRPVARQSWGGQPVR</sequence>
<feature type="transmembrane region" description="Helical" evidence="1">
    <location>
        <begin position="69"/>
        <end position="94"/>
    </location>
</feature>
<proteinExistence type="predicted"/>
<dbReference type="EMBL" id="BAABGN010000012">
    <property type="protein sequence ID" value="GAA4427928.1"/>
    <property type="molecule type" value="Genomic_DNA"/>
</dbReference>
<gene>
    <name evidence="2" type="ORF">GCM10023169_28470</name>
</gene>
<keyword evidence="1" id="KW-0812">Transmembrane</keyword>
<feature type="transmembrane region" description="Helical" evidence="1">
    <location>
        <begin position="106"/>
        <end position="125"/>
    </location>
</feature>
<feature type="transmembrane region" description="Helical" evidence="1">
    <location>
        <begin position="35"/>
        <end position="62"/>
    </location>
</feature>
<reference evidence="3" key="1">
    <citation type="journal article" date="2019" name="Int. J. Syst. Evol. Microbiol.">
        <title>The Global Catalogue of Microorganisms (GCM) 10K type strain sequencing project: providing services to taxonomists for standard genome sequencing and annotation.</title>
        <authorList>
            <consortium name="The Broad Institute Genomics Platform"/>
            <consortium name="The Broad Institute Genome Sequencing Center for Infectious Disease"/>
            <person name="Wu L."/>
            <person name="Ma J."/>
        </authorList>
    </citation>
    <scope>NUCLEOTIDE SEQUENCE [LARGE SCALE GENOMIC DNA]</scope>
    <source>
        <strain evidence="3">JCM 17810</strain>
    </source>
</reference>
<evidence type="ECO:0000256" key="1">
    <source>
        <dbReference type="SAM" id="Phobius"/>
    </source>
</evidence>